<keyword evidence="1" id="KW-1133">Transmembrane helix</keyword>
<feature type="transmembrane region" description="Helical" evidence="1">
    <location>
        <begin position="77"/>
        <end position="98"/>
    </location>
</feature>
<accession>A0A210PMG1</accession>
<name>A0A210PMG1_MIZYE</name>
<gene>
    <name evidence="2" type="ORF">KP79_PYT07908</name>
</gene>
<keyword evidence="1" id="KW-0472">Membrane</keyword>
<comment type="caution">
    <text evidence="2">The sequence shown here is derived from an EMBL/GenBank/DDBJ whole genome shotgun (WGS) entry which is preliminary data.</text>
</comment>
<reference evidence="2 3" key="1">
    <citation type="journal article" date="2017" name="Nat. Ecol. Evol.">
        <title>Scallop genome provides insights into evolution of bilaterian karyotype and development.</title>
        <authorList>
            <person name="Wang S."/>
            <person name="Zhang J."/>
            <person name="Jiao W."/>
            <person name="Li J."/>
            <person name="Xun X."/>
            <person name="Sun Y."/>
            <person name="Guo X."/>
            <person name="Huan P."/>
            <person name="Dong B."/>
            <person name="Zhang L."/>
            <person name="Hu X."/>
            <person name="Sun X."/>
            <person name="Wang J."/>
            <person name="Zhao C."/>
            <person name="Wang Y."/>
            <person name="Wang D."/>
            <person name="Huang X."/>
            <person name="Wang R."/>
            <person name="Lv J."/>
            <person name="Li Y."/>
            <person name="Zhang Z."/>
            <person name="Liu B."/>
            <person name="Lu W."/>
            <person name="Hui Y."/>
            <person name="Liang J."/>
            <person name="Zhou Z."/>
            <person name="Hou R."/>
            <person name="Li X."/>
            <person name="Liu Y."/>
            <person name="Li H."/>
            <person name="Ning X."/>
            <person name="Lin Y."/>
            <person name="Zhao L."/>
            <person name="Xing Q."/>
            <person name="Dou J."/>
            <person name="Li Y."/>
            <person name="Mao J."/>
            <person name="Guo H."/>
            <person name="Dou H."/>
            <person name="Li T."/>
            <person name="Mu C."/>
            <person name="Jiang W."/>
            <person name="Fu Q."/>
            <person name="Fu X."/>
            <person name="Miao Y."/>
            <person name="Liu J."/>
            <person name="Yu Q."/>
            <person name="Li R."/>
            <person name="Liao H."/>
            <person name="Li X."/>
            <person name="Kong Y."/>
            <person name="Jiang Z."/>
            <person name="Chourrout D."/>
            <person name="Li R."/>
            <person name="Bao Z."/>
        </authorList>
    </citation>
    <scope>NUCLEOTIDE SEQUENCE [LARGE SCALE GENOMIC DNA]</scope>
    <source>
        <strain evidence="2 3">PY_sf001</strain>
    </source>
</reference>
<dbReference type="AlphaFoldDB" id="A0A210PMG1"/>
<sequence length="122" mass="13920">MLYLKRSFQRFLSLSKHESIRNLPSAIYLIITPNPVIITVTVVYRNKVSNISQIKTSIMCGNSTEDTTENLFTSNQFIGITAGLGTFLFIGIYLYCLWKCTCGSPDDDKDDKQNRVDDIRNR</sequence>
<evidence type="ECO:0000313" key="3">
    <source>
        <dbReference type="Proteomes" id="UP000242188"/>
    </source>
</evidence>
<organism evidence="2 3">
    <name type="scientific">Mizuhopecten yessoensis</name>
    <name type="common">Japanese scallop</name>
    <name type="synonym">Patinopecten yessoensis</name>
    <dbReference type="NCBI Taxonomy" id="6573"/>
    <lineage>
        <taxon>Eukaryota</taxon>
        <taxon>Metazoa</taxon>
        <taxon>Spiralia</taxon>
        <taxon>Lophotrochozoa</taxon>
        <taxon>Mollusca</taxon>
        <taxon>Bivalvia</taxon>
        <taxon>Autobranchia</taxon>
        <taxon>Pteriomorphia</taxon>
        <taxon>Pectinida</taxon>
        <taxon>Pectinoidea</taxon>
        <taxon>Pectinidae</taxon>
        <taxon>Mizuhopecten</taxon>
    </lineage>
</organism>
<proteinExistence type="predicted"/>
<keyword evidence="1" id="KW-0812">Transmembrane</keyword>
<keyword evidence="3" id="KW-1185">Reference proteome</keyword>
<evidence type="ECO:0000313" key="2">
    <source>
        <dbReference type="EMBL" id="OWF37626.1"/>
    </source>
</evidence>
<dbReference type="Proteomes" id="UP000242188">
    <property type="component" value="Unassembled WGS sequence"/>
</dbReference>
<evidence type="ECO:0000256" key="1">
    <source>
        <dbReference type="SAM" id="Phobius"/>
    </source>
</evidence>
<dbReference type="EMBL" id="NEDP02005585">
    <property type="protein sequence ID" value="OWF37626.1"/>
    <property type="molecule type" value="Genomic_DNA"/>
</dbReference>
<protein>
    <submittedName>
        <fullName evidence="2">Uncharacterized protein</fullName>
    </submittedName>
</protein>
<feature type="transmembrane region" description="Helical" evidence="1">
    <location>
        <begin position="26"/>
        <end position="44"/>
    </location>
</feature>